<dbReference type="PANTHER" id="PTHR30570:SF1">
    <property type="entry name" value="PHOSPHATE-BINDING PROTEIN PSTS"/>
    <property type="match status" value="1"/>
</dbReference>
<dbReference type="Proteomes" id="UP000573327">
    <property type="component" value="Unassembled WGS sequence"/>
</dbReference>
<sequence length="342" mass="34651">MRHTAAKLVAAVAVTAATVALAAVPAQADPGVTPNAVDLVGTGSDTTSTYLAQISADYNASIVGQPASTPRLYSWDPTGSATITPKTGAATIARPNGSSAGVTALNNNTSTTVDFARSSRGPQTGDTTDDLFVAFAKDAVTWSAKNGGHAPANLTTAQLKGIYECTVTNWSTVGGTAGTIKPFLPQNGSGTRTFFLKAIGGATPVTPGACVTSGPQENTGTTPALDDVDAIFPYSVAHNISQVYGGHGTPTDNPGNLTLRNINGVAPVNAAHTINAPFAASAYGRVVYNVVRAAAWNTPGTYSTALKNVFSSTGWICTHPATITNYGFLALPGAACGTTTTI</sequence>
<accession>A0A7W7WG23</accession>
<feature type="chain" id="PRO_5039474571" evidence="2">
    <location>
        <begin position="23"/>
        <end position="342"/>
    </location>
</feature>
<feature type="signal peptide" evidence="2">
    <location>
        <begin position="1"/>
        <end position="22"/>
    </location>
</feature>
<keyword evidence="5" id="KW-1185">Reference proteome</keyword>
<evidence type="ECO:0000256" key="2">
    <source>
        <dbReference type="SAM" id="SignalP"/>
    </source>
</evidence>
<dbReference type="PANTHER" id="PTHR30570">
    <property type="entry name" value="PERIPLASMIC PHOSPHATE BINDING COMPONENT OF PHOSPHATE ABC TRANSPORTER"/>
    <property type="match status" value="1"/>
</dbReference>
<protein>
    <submittedName>
        <fullName evidence="4">ABC-type phosphate transport system substrate-binding protein</fullName>
    </submittedName>
</protein>
<evidence type="ECO:0000313" key="4">
    <source>
        <dbReference type="EMBL" id="MBB4944999.1"/>
    </source>
</evidence>
<reference evidence="4 5" key="1">
    <citation type="submission" date="2020-08" db="EMBL/GenBank/DDBJ databases">
        <title>Sequencing the genomes of 1000 actinobacteria strains.</title>
        <authorList>
            <person name="Klenk H.-P."/>
        </authorList>
    </citation>
    <scope>NUCLEOTIDE SEQUENCE [LARGE SCALE GENOMIC DNA]</scope>
    <source>
        <strain evidence="4 5">DSM 44786</strain>
    </source>
</reference>
<name>A0A7W7WG23_9ACTN</name>
<evidence type="ECO:0000256" key="1">
    <source>
        <dbReference type="ARBA" id="ARBA00022729"/>
    </source>
</evidence>
<dbReference type="EMBL" id="JACHJR010000001">
    <property type="protein sequence ID" value="MBB4944999.1"/>
    <property type="molecule type" value="Genomic_DNA"/>
</dbReference>
<evidence type="ECO:0000313" key="5">
    <source>
        <dbReference type="Proteomes" id="UP000573327"/>
    </source>
</evidence>
<gene>
    <name evidence="4" type="ORF">F4556_000534</name>
</gene>
<dbReference type="SUPFAM" id="SSF53850">
    <property type="entry name" value="Periplasmic binding protein-like II"/>
    <property type="match status" value="1"/>
</dbReference>
<dbReference type="InterPro" id="IPR050811">
    <property type="entry name" value="Phosphate_ABC_transporter"/>
</dbReference>
<evidence type="ECO:0000259" key="3">
    <source>
        <dbReference type="Pfam" id="PF12849"/>
    </source>
</evidence>
<comment type="caution">
    <text evidence="4">The sequence shown here is derived from an EMBL/GenBank/DDBJ whole genome shotgun (WGS) entry which is preliminary data.</text>
</comment>
<keyword evidence="1 2" id="KW-0732">Signal</keyword>
<dbReference type="Pfam" id="PF12849">
    <property type="entry name" value="PBP_like_2"/>
    <property type="match status" value="1"/>
</dbReference>
<dbReference type="InterPro" id="IPR024370">
    <property type="entry name" value="PBP_domain"/>
</dbReference>
<organism evidence="4 5">
    <name type="scientific">Kitasatospora gansuensis</name>
    <dbReference type="NCBI Taxonomy" id="258050"/>
    <lineage>
        <taxon>Bacteria</taxon>
        <taxon>Bacillati</taxon>
        <taxon>Actinomycetota</taxon>
        <taxon>Actinomycetes</taxon>
        <taxon>Kitasatosporales</taxon>
        <taxon>Streptomycetaceae</taxon>
        <taxon>Kitasatospora</taxon>
    </lineage>
</organism>
<feature type="domain" description="PBP" evidence="3">
    <location>
        <begin position="91"/>
        <end position="220"/>
    </location>
</feature>
<dbReference type="AlphaFoldDB" id="A0A7W7WG23"/>
<dbReference type="Gene3D" id="3.40.190.10">
    <property type="entry name" value="Periplasmic binding protein-like II"/>
    <property type="match status" value="2"/>
</dbReference>
<dbReference type="RefSeq" id="WP_184911320.1">
    <property type="nucleotide sequence ID" value="NZ_JACHJR010000001.1"/>
</dbReference>
<proteinExistence type="predicted"/>